<dbReference type="RefSeq" id="WP_243557630.1">
    <property type="nucleotide sequence ID" value="NZ_CP094528.1"/>
</dbReference>
<keyword evidence="4" id="KW-0560">Oxidoreductase</keyword>
<dbReference type="InterPro" id="IPR046346">
    <property type="entry name" value="Aminoacid_DH-like_N_sf"/>
</dbReference>
<protein>
    <submittedName>
        <fullName evidence="4">Shikimate dehydrogenase</fullName>
        <ecNumber evidence="4">1.1.1.25</ecNumber>
    </submittedName>
</protein>
<dbReference type="InterPro" id="IPR013708">
    <property type="entry name" value="Shikimate_DH-bd_N"/>
</dbReference>
<dbReference type="EMBL" id="CP094528">
    <property type="protein sequence ID" value="UOE45221.1"/>
    <property type="molecule type" value="Genomic_DNA"/>
</dbReference>
<keyword evidence="5" id="KW-1185">Reference proteome</keyword>
<reference evidence="4 5" key="1">
    <citation type="submission" date="2022-03" db="EMBL/GenBank/DDBJ databases">
        <title>Mucilaginibacter sp. isolated from the gut of Protaetia brevitarsis seulensis larvae.</title>
        <authorList>
            <person name="Won M."/>
            <person name="Kim S.-J."/>
            <person name="Kwon S.-W."/>
        </authorList>
    </citation>
    <scope>NUCLEOTIDE SEQUENCE [LARGE SCALE GENOMIC DNA]</scope>
    <source>
        <strain evidence="4 5">CFWR-12</strain>
    </source>
</reference>
<dbReference type="SUPFAM" id="SSF53223">
    <property type="entry name" value="Aminoacid dehydrogenase-like, N-terminal domain"/>
    <property type="match status" value="1"/>
</dbReference>
<proteinExistence type="predicted"/>
<dbReference type="Gene3D" id="3.40.50.10860">
    <property type="entry name" value="Leucine Dehydrogenase, chain A, domain 1"/>
    <property type="match status" value="1"/>
</dbReference>
<keyword evidence="2" id="KW-0057">Aromatic amino acid biosynthesis</keyword>
<dbReference type="Gene3D" id="3.40.50.720">
    <property type="entry name" value="NAD(P)-binding Rossmann-like Domain"/>
    <property type="match status" value="1"/>
</dbReference>
<dbReference type="Proteomes" id="UP000832097">
    <property type="component" value="Chromosome"/>
</dbReference>
<dbReference type="InterPro" id="IPR022893">
    <property type="entry name" value="Shikimate_DH_fam"/>
</dbReference>
<dbReference type="InterPro" id="IPR036291">
    <property type="entry name" value="NAD(P)-bd_dom_sf"/>
</dbReference>
<evidence type="ECO:0000256" key="1">
    <source>
        <dbReference type="ARBA" id="ARBA00004871"/>
    </source>
</evidence>
<sequence length="284" mass="29319">MGTEPQPGHGDVRLAVLGSPIAHSKSPLLHAAAYRALGLDWEYTAIEVDERGLAGFLDSCDASWRGLSLTFPLKHEVLGLVDELDRVAVLAGAANTVRFADGRRLGFNTDVGGIVNSLREQDVASVDRAAIVGAGATAASALIAIADLGGRAVDVYLRTPGKAAGLVALGERLEVAVRAHPITALSDASGGTQLVIATLPGGTDPGVEASVALRRDAFLLDVVYGHWPTALASQWLEAGGRVADGLGMLLHQALLQVRVFAHGSPGVPLDGEARVLAAMRAALV</sequence>
<name>A0ABY4C583_9MICO</name>
<keyword evidence="2" id="KW-0028">Amino-acid biosynthesis</keyword>
<dbReference type="CDD" id="cd01065">
    <property type="entry name" value="NAD_bind_Shikimate_DH"/>
    <property type="match status" value="1"/>
</dbReference>
<evidence type="ECO:0000256" key="2">
    <source>
        <dbReference type="ARBA" id="ARBA00023141"/>
    </source>
</evidence>
<accession>A0ABY4C583</accession>
<dbReference type="Pfam" id="PF08501">
    <property type="entry name" value="Shikimate_dh_N"/>
    <property type="match status" value="1"/>
</dbReference>
<dbReference type="PANTHER" id="PTHR21089:SF1">
    <property type="entry name" value="BIFUNCTIONAL 3-DEHYDROQUINATE DEHYDRATASE_SHIKIMATE DEHYDROGENASE, CHLOROPLASTIC"/>
    <property type="match status" value="1"/>
</dbReference>
<evidence type="ECO:0000259" key="3">
    <source>
        <dbReference type="Pfam" id="PF08501"/>
    </source>
</evidence>
<dbReference type="GO" id="GO:0004764">
    <property type="term" value="F:shikimate 3-dehydrogenase (NADP+) activity"/>
    <property type="evidence" value="ECO:0007669"/>
    <property type="project" value="UniProtKB-EC"/>
</dbReference>
<dbReference type="NCBIfam" id="NF001311">
    <property type="entry name" value="PRK00258.1-3"/>
    <property type="match status" value="1"/>
</dbReference>
<evidence type="ECO:0000313" key="4">
    <source>
        <dbReference type="EMBL" id="UOE45221.1"/>
    </source>
</evidence>
<dbReference type="PANTHER" id="PTHR21089">
    <property type="entry name" value="SHIKIMATE DEHYDROGENASE"/>
    <property type="match status" value="1"/>
</dbReference>
<dbReference type="EC" id="1.1.1.25" evidence="4"/>
<gene>
    <name evidence="4" type="ORF">MTO99_05465</name>
</gene>
<organism evidence="4 5">
    <name type="scientific">Agromyces larvae</name>
    <dbReference type="NCBI Taxonomy" id="2929802"/>
    <lineage>
        <taxon>Bacteria</taxon>
        <taxon>Bacillati</taxon>
        <taxon>Actinomycetota</taxon>
        <taxon>Actinomycetes</taxon>
        <taxon>Micrococcales</taxon>
        <taxon>Microbacteriaceae</taxon>
        <taxon>Agromyces</taxon>
    </lineage>
</organism>
<dbReference type="SUPFAM" id="SSF51735">
    <property type="entry name" value="NAD(P)-binding Rossmann-fold domains"/>
    <property type="match status" value="1"/>
</dbReference>
<feature type="domain" description="Shikimate dehydrogenase substrate binding N-terminal" evidence="3">
    <location>
        <begin position="16"/>
        <end position="97"/>
    </location>
</feature>
<evidence type="ECO:0000313" key="5">
    <source>
        <dbReference type="Proteomes" id="UP000832097"/>
    </source>
</evidence>
<comment type="pathway">
    <text evidence="1">Metabolic intermediate biosynthesis; chorismate biosynthesis; chorismate from D-erythrose 4-phosphate and phosphoenolpyruvate: step 4/7.</text>
</comment>